<feature type="region of interest" description="Disordered" evidence="1">
    <location>
        <begin position="61"/>
        <end position="87"/>
    </location>
</feature>
<evidence type="ECO:0000313" key="3">
    <source>
        <dbReference type="Proteomes" id="UP000596276"/>
    </source>
</evidence>
<feature type="non-terminal residue" evidence="2">
    <location>
        <position position="1"/>
    </location>
</feature>
<gene>
    <name evidence="2" type="ORF">F9C07_2066794</name>
</gene>
<evidence type="ECO:0000313" key="2">
    <source>
        <dbReference type="EMBL" id="QRD86126.1"/>
    </source>
</evidence>
<organism evidence="2 3">
    <name type="scientific">Aspergillus flavus (strain ATCC 200026 / FGSC A1120 / IAM 13836 / NRRL 3357 / JCM 12722 / SRRC 167)</name>
    <dbReference type="NCBI Taxonomy" id="332952"/>
    <lineage>
        <taxon>Eukaryota</taxon>
        <taxon>Fungi</taxon>
        <taxon>Dikarya</taxon>
        <taxon>Ascomycota</taxon>
        <taxon>Pezizomycotina</taxon>
        <taxon>Eurotiomycetes</taxon>
        <taxon>Eurotiomycetidae</taxon>
        <taxon>Eurotiales</taxon>
        <taxon>Aspergillaceae</taxon>
        <taxon>Aspergillus</taxon>
        <taxon>Aspergillus subgen. Circumdati</taxon>
    </lineage>
</organism>
<accession>A0A7U2QV59</accession>
<dbReference type="Proteomes" id="UP000596276">
    <property type="component" value="Chromosome 3"/>
</dbReference>
<dbReference type="EMBL" id="CP044620">
    <property type="protein sequence ID" value="QRD86126.1"/>
    <property type="molecule type" value="Genomic_DNA"/>
</dbReference>
<reference evidence="3" key="1">
    <citation type="journal article" date="2021" name="G3 (Bethesda)">
        <title>Chromosome assembled and annotated genome sequence of Aspergillus flavus NRRL 3357.</title>
        <authorList>
            <person name="Skerker J.M."/>
            <person name="Pianalto K.M."/>
            <person name="Mondo S.J."/>
            <person name="Yang K."/>
            <person name="Arkin A.P."/>
            <person name="Keller N.P."/>
            <person name="Grigoriev I.V."/>
            <person name="Louise Glass N.L."/>
        </authorList>
    </citation>
    <scope>NUCLEOTIDE SEQUENCE [LARGE SCALE GENOMIC DNA]</scope>
    <source>
        <strain evidence="3">ATCC 200026 / FGSC A1120 / IAM 13836 / NRRL 3357 / JCM 12722 / SRRC 167</strain>
    </source>
</reference>
<name>A0A7U2QV59_ASPFN</name>
<sequence>QKNRSILYISIISRPNIAKACQILSKSLLNPISRYIAATNHMILYLYGTQYLSIEFSGPSPNSIDPDQSNLARAPSPSPNPSPIFSMASDAAFTDHSDKKSSEGYICKLYSGPINWLARKQKTVALSTTKTKLLALTSASRQFL</sequence>
<keyword evidence="3" id="KW-1185">Reference proteome</keyword>
<feature type="compositionally biased region" description="Polar residues" evidence="1">
    <location>
        <begin position="61"/>
        <end position="71"/>
    </location>
</feature>
<dbReference type="PANTHER" id="PTHR11439:SF438">
    <property type="entry name" value="REVERSE TRANSCRIPTASE TY1_COPIA-TYPE DOMAIN-CONTAINING PROTEIN"/>
    <property type="match status" value="1"/>
</dbReference>
<protein>
    <submittedName>
        <fullName evidence="2">Uncharacterized protein</fullName>
    </submittedName>
</protein>
<dbReference type="VEuPathDB" id="FungiDB:F9C07_2066794"/>
<proteinExistence type="predicted"/>
<dbReference type="AlphaFoldDB" id="A0A7U2QV59"/>
<dbReference type="PANTHER" id="PTHR11439">
    <property type="entry name" value="GAG-POL-RELATED RETROTRANSPOSON"/>
    <property type="match status" value="1"/>
</dbReference>
<evidence type="ECO:0000256" key="1">
    <source>
        <dbReference type="SAM" id="MobiDB-lite"/>
    </source>
</evidence>